<dbReference type="EC" id="3.1.26.-" evidence="3"/>
<dbReference type="AlphaFoldDB" id="A0AAD8XXY7"/>
<evidence type="ECO:0000259" key="2">
    <source>
        <dbReference type="Pfam" id="PF00636"/>
    </source>
</evidence>
<dbReference type="InterPro" id="IPR000999">
    <property type="entry name" value="RNase_III_dom"/>
</dbReference>
<dbReference type="SUPFAM" id="SSF69065">
    <property type="entry name" value="RNase III domain-like"/>
    <property type="match status" value="1"/>
</dbReference>
<keyword evidence="3" id="KW-0378">Hydrolase</keyword>
<proteinExistence type="predicted"/>
<evidence type="ECO:0000313" key="4">
    <source>
        <dbReference type="Proteomes" id="UP001224775"/>
    </source>
</evidence>
<evidence type="ECO:0000256" key="1">
    <source>
        <dbReference type="SAM" id="SignalP"/>
    </source>
</evidence>
<protein>
    <submittedName>
        <fullName evidence="3">Mini-ribonuclease 3</fullName>
        <ecNumber evidence="3">3.1.26.-</ecNumber>
    </submittedName>
</protein>
<organism evidence="3 4">
    <name type="scientific">Skeletonema marinoi</name>
    <dbReference type="NCBI Taxonomy" id="267567"/>
    <lineage>
        <taxon>Eukaryota</taxon>
        <taxon>Sar</taxon>
        <taxon>Stramenopiles</taxon>
        <taxon>Ochrophyta</taxon>
        <taxon>Bacillariophyta</taxon>
        <taxon>Coscinodiscophyceae</taxon>
        <taxon>Thalassiosirophycidae</taxon>
        <taxon>Thalassiosirales</taxon>
        <taxon>Skeletonemataceae</taxon>
        <taxon>Skeletonema</taxon>
        <taxon>Skeletonema marinoi-dohrnii complex</taxon>
    </lineage>
</organism>
<keyword evidence="1" id="KW-0732">Signal</keyword>
<dbReference type="PANTHER" id="PTHR34276">
    <property type="entry name" value="MINI-RIBONUCLEASE 3"/>
    <property type="match status" value="1"/>
</dbReference>
<evidence type="ECO:0000313" key="3">
    <source>
        <dbReference type="EMBL" id="KAK1735530.1"/>
    </source>
</evidence>
<feature type="chain" id="PRO_5042052489" evidence="1">
    <location>
        <begin position="25"/>
        <end position="224"/>
    </location>
</feature>
<dbReference type="Pfam" id="PF00636">
    <property type="entry name" value="Ribonuclease_3"/>
    <property type="match status" value="1"/>
</dbReference>
<gene>
    <name evidence="3" type="ORF">QTG54_013693</name>
</gene>
<reference evidence="3" key="1">
    <citation type="submission" date="2023-06" db="EMBL/GenBank/DDBJ databases">
        <title>Survivors Of The Sea: Transcriptome response of Skeletonema marinoi to long-term dormancy.</title>
        <authorList>
            <person name="Pinder M.I.M."/>
            <person name="Kourtchenko O."/>
            <person name="Robertson E.K."/>
            <person name="Larsson T."/>
            <person name="Maumus F."/>
            <person name="Osuna-Cruz C.M."/>
            <person name="Vancaester E."/>
            <person name="Stenow R."/>
            <person name="Vandepoele K."/>
            <person name="Ploug H."/>
            <person name="Bruchert V."/>
            <person name="Godhe A."/>
            <person name="Topel M."/>
        </authorList>
    </citation>
    <scope>NUCLEOTIDE SEQUENCE</scope>
    <source>
        <strain evidence="3">R05AC</strain>
    </source>
</reference>
<dbReference type="InterPro" id="IPR036389">
    <property type="entry name" value="RNase_III_sf"/>
</dbReference>
<dbReference type="Proteomes" id="UP001224775">
    <property type="component" value="Unassembled WGS sequence"/>
</dbReference>
<accession>A0AAD8XXY7</accession>
<comment type="caution">
    <text evidence="3">The sequence shown here is derived from an EMBL/GenBank/DDBJ whole genome shotgun (WGS) entry which is preliminary data.</text>
</comment>
<feature type="signal peptide" evidence="1">
    <location>
        <begin position="1"/>
        <end position="24"/>
    </location>
</feature>
<dbReference type="Gene3D" id="1.10.1520.10">
    <property type="entry name" value="Ribonuclease III domain"/>
    <property type="match status" value="1"/>
</dbReference>
<dbReference type="GO" id="GO:0004525">
    <property type="term" value="F:ribonuclease III activity"/>
    <property type="evidence" value="ECO:0007669"/>
    <property type="project" value="InterPro"/>
</dbReference>
<dbReference type="PANTHER" id="PTHR34276:SF1">
    <property type="entry name" value="MINI-RIBONUCLEASE 3"/>
    <property type="match status" value="1"/>
</dbReference>
<dbReference type="GO" id="GO:0006396">
    <property type="term" value="P:RNA processing"/>
    <property type="evidence" value="ECO:0007669"/>
    <property type="project" value="InterPro"/>
</dbReference>
<feature type="domain" description="RNase III" evidence="2">
    <location>
        <begin position="104"/>
        <end position="203"/>
    </location>
</feature>
<name>A0AAD8XXY7_9STRA</name>
<sequence length="224" mass="25281">MSYLNMLLKLIWLQFLLLIFHVSAFSPPGHIYQINPHTSKLSRHQIHHGPLKQRSNRLVILDESSSSNCNDGGSSEESNDDLSLFTELMSPISSAQPDQMSASSLAYLGDVVFELFIRSRYVWPQRRMPVLQNTVVGLVNAEAQSKLLQKFVDNFALTPAEQAVLARGRNASLTSRKKGKGGESMYQDSTAFEALLGYTYINDKVRFTEMISWMKLELDKMDGM</sequence>
<keyword evidence="4" id="KW-1185">Reference proteome</keyword>
<dbReference type="EMBL" id="JATAAI010000033">
    <property type="protein sequence ID" value="KAK1735530.1"/>
    <property type="molecule type" value="Genomic_DNA"/>
</dbReference>